<comment type="caution">
    <text evidence="2">The sequence shown here is derived from an EMBL/GenBank/DDBJ whole genome shotgun (WGS) entry which is preliminary data.</text>
</comment>
<organism evidence="2 3">
    <name type="scientific">Haladaptatus pallidirubidus</name>
    <dbReference type="NCBI Taxonomy" id="1008152"/>
    <lineage>
        <taxon>Archaea</taxon>
        <taxon>Methanobacteriati</taxon>
        <taxon>Methanobacteriota</taxon>
        <taxon>Stenosarchaea group</taxon>
        <taxon>Halobacteria</taxon>
        <taxon>Halobacteriales</taxon>
        <taxon>Haladaptataceae</taxon>
        <taxon>Haladaptatus</taxon>
    </lineage>
</organism>
<name>A0AAV3UAY2_9EURY</name>
<sequence length="124" mass="12564">MLLFASGLALVTRGVTGSSPADGLFAVLGVQVGTTAAVFFLFAFVVAAVYASRGGSLLDCLVLASAPLTGLMLSIWAGVRSSDLPLFELETLALCLLSGTVIGTTAYLVGLGVPRLVGQNRTGT</sequence>
<dbReference type="Proteomes" id="UP001501729">
    <property type="component" value="Unassembled WGS sequence"/>
</dbReference>
<proteinExistence type="predicted"/>
<feature type="transmembrane region" description="Helical" evidence="1">
    <location>
        <begin position="91"/>
        <end position="113"/>
    </location>
</feature>
<keyword evidence="1" id="KW-1133">Transmembrane helix</keyword>
<dbReference type="EMBL" id="BAABKX010000001">
    <property type="protein sequence ID" value="GAA5040114.1"/>
    <property type="molecule type" value="Genomic_DNA"/>
</dbReference>
<keyword evidence="3" id="KW-1185">Reference proteome</keyword>
<feature type="transmembrane region" description="Helical" evidence="1">
    <location>
        <begin position="27"/>
        <end position="50"/>
    </location>
</feature>
<evidence type="ECO:0008006" key="4">
    <source>
        <dbReference type="Google" id="ProtNLM"/>
    </source>
</evidence>
<dbReference type="AlphaFoldDB" id="A0AAV3UAY2"/>
<reference evidence="2 3" key="1">
    <citation type="journal article" date="2019" name="Int. J. Syst. Evol. Microbiol.">
        <title>The Global Catalogue of Microorganisms (GCM) 10K type strain sequencing project: providing services to taxonomists for standard genome sequencing and annotation.</title>
        <authorList>
            <consortium name="The Broad Institute Genomics Platform"/>
            <consortium name="The Broad Institute Genome Sequencing Center for Infectious Disease"/>
            <person name="Wu L."/>
            <person name="Ma J."/>
        </authorList>
    </citation>
    <scope>NUCLEOTIDE SEQUENCE [LARGE SCALE GENOMIC DNA]</scope>
    <source>
        <strain evidence="2 3">JCM 17504</strain>
    </source>
</reference>
<evidence type="ECO:0000256" key="1">
    <source>
        <dbReference type="SAM" id="Phobius"/>
    </source>
</evidence>
<evidence type="ECO:0000313" key="3">
    <source>
        <dbReference type="Proteomes" id="UP001501729"/>
    </source>
</evidence>
<accession>A0AAV3UAY2</accession>
<keyword evidence="1" id="KW-0472">Membrane</keyword>
<gene>
    <name evidence="2" type="ORF">GCM10025751_00310</name>
</gene>
<protein>
    <recommendedName>
        <fullName evidence="4">EamA domain-containing protein</fullName>
    </recommendedName>
</protein>
<feature type="transmembrane region" description="Helical" evidence="1">
    <location>
        <begin position="57"/>
        <end position="79"/>
    </location>
</feature>
<keyword evidence="1" id="KW-0812">Transmembrane</keyword>
<evidence type="ECO:0000313" key="2">
    <source>
        <dbReference type="EMBL" id="GAA5040114.1"/>
    </source>
</evidence>